<evidence type="ECO:0000313" key="14">
    <source>
        <dbReference type="EMBL" id="WAW10047.1"/>
    </source>
</evidence>
<dbReference type="InterPro" id="IPR013785">
    <property type="entry name" value="Aldolase_TIM"/>
</dbReference>
<dbReference type="SFLD" id="SFLDG01386">
    <property type="entry name" value="main_SPASM_domain-containing"/>
    <property type="match status" value="1"/>
</dbReference>
<feature type="binding site" evidence="12">
    <location>
        <position position="289"/>
    </location>
    <ligand>
        <name>[4Fe-4S] cluster</name>
        <dbReference type="ChEBI" id="CHEBI:49883"/>
        <label>2</label>
        <note>4Fe-4S-substrate</note>
    </ligand>
</feature>
<feature type="binding site" evidence="12">
    <location>
        <position position="37"/>
    </location>
    <ligand>
        <name>GTP</name>
        <dbReference type="ChEBI" id="CHEBI:37565"/>
    </ligand>
</feature>
<feature type="binding site" evidence="12">
    <location>
        <position position="91"/>
    </location>
    <ligand>
        <name>GTP</name>
        <dbReference type="ChEBI" id="CHEBI:37565"/>
    </ligand>
</feature>
<dbReference type="GO" id="GO:1904047">
    <property type="term" value="F:S-adenosyl-L-methionine binding"/>
    <property type="evidence" value="ECO:0007669"/>
    <property type="project" value="UniProtKB-UniRule"/>
</dbReference>
<dbReference type="InterPro" id="IPR010505">
    <property type="entry name" value="MoaA_twitch"/>
</dbReference>
<evidence type="ECO:0000256" key="8">
    <source>
        <dbReference type="ARBA" id="ARBA00023134"/>
    </source>
</evidence>
<name>A0A9E9P2M1_9BURK</name>
<feature type="binding site" evidence="12">
    <location>
        <position position="222"/>
    </location>
    <ligand>
        <name>S-adenosyl-L-methionine</name>
        <dbReference type="ChEBI" id="CHEBI:59789"/>
    </ligand>
</feature>
<feature type="binding site" evidence="12">
    <location>
        <position position="44"/>
    </location>
    <ligand>
        <name>[4Fe-4S] cluster</name>
        <dbReference type="ChEBI" id="CHEBI:49883"/>
        <label>1</label>
        <note>4Fe-4S-S-AdoMet</note>
    </ligand>
</feature>
<dbReference type="PROSITE" id="PS51918">
    <property type="entry name" value="RADICAL_SAM"/>
    <property type="match status" value="1"/>
</dbReference>
<dbReference type="KEGG" id="ovb:NB640_12655"/>
<comment type="similarity">
    <text evidence="12">Belongs to the radical SAM superfamily. MoaA family.</text>
</comment>
<dbReference type="InterPro" id="IPR000385">
    <property type="entry name" value="MoaA_NifB_PqqE_Fe-S-bd_CS"/>
</dbReference>
<feature type="binding site" evidence="12">
    <location>
        <position position="50"/>
    </location>
    <ligand>
        <name>S-adenosyl-L-methionine</name>
        <dbReference type="ChEBI" id="CHEBI:59789"/>
    </ligand>
</feature>
<dbReference type="SFLD" id="SFLDS00029">
    <property type="entry name" value="Radical_SAM"/>
    <property type="match status" value="1"/>
</dbReference>
<feature type="domain" description="Radical SAM core" evidence="13">
    <location>
        <begin position="28"/>
        <end position="261"/>
    </location>
</feature>
<dbReference type="NCBIfam" id="TIGR02666">
    <property type="entry name" value="moaA"/>
    <property type="match status" value="1"/>
</dbReference>
<dbReference type="SMART" id="SM00729">
    <property type="entry name" value="Elp3"/>
    <property type="match status" value="1"/>
</dbReference>
<accession>A0A9E9P2M1</accession>
<keyword evidence="6 12" id="KW-0408">Iron</keyword>
<dbReference type="SUPFAM" id="SSF102114">
    <property type="entry name" value="Radical SAM enzymes"/>
    <property type="match status" value="1"/>
</dbReference>
<evidence type="ECO:0000256" key="7">
    <source>
        <dbReference type="ARBA" id="ARBA00023014"/>
    </source>
</evidence>
<reference evidence="14" key="1">
    <citation type="journal article" date="2022" name="Front. Microbiol.">
        <title>New perspectives on an old grouping: The genomic and phenotypic variability of Oxalobacter formigenes and the implications for calcium oxalate stone prevention.</title>
        <authorList>
            <person name="Chmiel J.A."/>
            <person name="Carr C."/>
            <person name="Stuivenberg G.A."/>
            <person name="Venema R."/>
            <person name="Chanyi R.M."/>
            <person name="Al K.F."/>
            <person name="Giguere D."/>
            <person name="Say H."/>
            <person name="Akouris P.P."/>
            <person name="Dominguez Romero S.A."/>
            <person name="Kwong A."/>
            <person name="Tai V."/>
            <person name="Koval S.F."/>
            <person name="Razvi H."/>
            <person name="Bjazevic J."/>
            <person name="Burton J.P."/>
        </authorList>
    </citation>
    <scope>NUCLEOTIDE SEQUENCE</scope>
    <source>
        <strain evidence="14">WoOx3</strain>
    </source>
</reference>
<keyword evidence="5 12" id="KW-0547">Nucleotide-binding</keyword>
<dbReference type="InterPro" id="IPR013483">
    <property type="entry name" value="MoaA"/>
</dbReference>
<evidence type="ECO:0000256" key="1">
    <source>
        <dbReference type="ARBA" id="ARBA00012167"/>
    </source>
</evidence>
<dbReference type="CDD" id="cd01335">
    <property type="entry name" value="Radical_SAM"/>
    <property type="match status" value="1"/>
</dbReference>
<dbReference type="GO" id="GO:0046872">
    <property type="term" value="F:metal ion binding"/>
    <property type="evidence" value="ECO:0007669"/>
    <property type="project" value="UniProtKB-KW"/>
</dbReference>
<comment type="catalytic activity">
    <reaction evidence="11 12">
        <text>GTP + AH2 + S-adenosyl-L-methionine = (8S)-3',8-cyclo-7,8-dihydroguanosine 5'-triphosphate + 5'-deoxyadenosine + L-methionine + A + H(+)</text>
        <dbReference type="Rhea" id="RHEA:49576"/>
        <dbReference type="ChEBI" id="CHEBI:13193"/>
        <dbReference type="ChEBI" id="CHEBI:15378"/>
        <dbReference type="ChEBI" id="CHEBI:17319"/>
        <dbReference type="ChEBI" id="CHEBI:17499"/>
        <dbReference type="ChEBI" id="CHEBI:37565"/>
        <dbReference type="ChEBI" id="CHEBI:57844"/>
        <dbReference type="ChEBI" id="CHEBI:59789"/>
        <dbReference type="ChEBI" id="CHEBI:131766"/>
        <dbReference type="EC" id="4.1.99.22"/>
    </reaction>
</comment>
<evidence type="ECO:0000256" key="9">
    <source>
        <dbReference type="ARBA" id="ARBA00023150"/>
    </source>
</evidence>
<feature type="binding site" evidence="12">
    <location>
        <position position="51"/>
    </location>
    <ligand>
        <name>[4Fe-4S] cluster</name>
        <dbReference type="ChEBI" id="CHEBI:49883"/>
        <label>1</label>
        <note>4Fe-4S-S-AdoMet</note>
    </ligand>
</feature>
<feature type="binding site" evidence="12">
    <location>
        <position position="286"/>
    </location>
    <ligand>
        <name>[4Fe-4S] cluster</name>
        <dbReference type="ChEBI" id="CHEBI:49883"/>
        <label>2</label>
        <note>4Fe-4S-substrate</note>
    </ligand>
</feature>
<evidence type="ECO:0000259" key="13">
    <source>
        <dbReference type="PROSITE" id="PS51918"/>
    </source>
</evidence>
<keyword evidence="9 12" id="KW-0501">Molybdenum cofactor biosynthesis</keyword>
<keyword evidence="15" id="KW-1185">Reference proteome</keyword>
<dbReference type="SFLD" id="SFLDG01383">
    <property type="entry name" value="cyclic_pyranopterin_phosphate"/>
    <property type="match status" value="1"/>
</dbReference>
<keyword evidence="4 12" id="KW-0479">Metal-binding</keyword>
<feature type="binding site" evidence="12">
    <location>
        <begin position="291"/>
        <end position="293"/>
    </location>
    <ligand>
        <name>GTP</name>
        <dbReference type="ChEBI" id="CHEBI:37565"/>
    </ligand>
</feature>
<dbReference type="InterPro" id="IPR006638">
    <property type="entry name" value="Elp3/MiaA/NifB-like_rSAM"/>
</dbReference>
<dbReference type="InterPro" id="IPR050105">
    <property type="entry name" value="MoCo_biosynth_MoaA/MoaC"/>
</dbReference>
<dbReference type="InterPro" id="IPR040064">
    <property type="entry name" value="MoaA-like"/>
</dbReference>
<dbReference type="Pfam" id="PF06463">
    <property type="entry name" value="Mob_synth_C"/>
    <property type="match status" value="1"/>
</dbReference>
<dbReference type="PROSITE" id="PS01305">
    <property type="entry name" value="MOAA_NIFB_PQQE"/>
    <property type="match status" value="1"/>
</dbReference>
<protein>
    <recommendedName>
        <fullName evidence="1 12">GTP 3',8-cyclase</fullName>
        <ecNumber evidence="1 12">4.1.99.22</ecNumber>
    </recommendedName>
    <alternativeName>
        <fullName evidence="12">Molybdenum cofactor biosynthesis protein A</fullName>
    </alternativeName>
</protein>
<proteinExistence type="inferred from homology"/>
<feature type="binding site" evidence="12">
    <location>
        <position position="126"/>
    </location>
    <ligand>
        <name>GTP</name>
        <dbReference type="ChEBI" id="CHEBI:37565"/>
    </ligand>
</feature>
<feature type="binding site" evidence="12">
    <location>
        <position position="95"/>
    </location>
    <ligand>
        <name>S-adenosyl-L-methionine</name>
        <dbReference type="ChEBI" id="CHEBI:59789"/>
    </ligand>
</feature>
<dbReference type="SFLD" id="SFLDG01067">
    <property type="entry name" value="SPASM/twitch_domain_containing"/>
    <property type="match status" value="1"/>
</dbReference>
<keyword evidence="8 12" id="KW-0342">GTP-binding</keyword>
<sequence>MQEKVISIIPVATPAAARQAPAIPVADRLARPLRDLRISVTDRCNLRCVYCMPKQVFGRDFQFIPHSEMLSFEEISRLAGIFVNLGVEKIRLTGGEPLMRRHVENLVEQLAMLKTPDGHDIDLTLTTNGALLAKKARSLYDAGLKRITVSLDALDDRVFRRMNDVDFPVAQVLAGIEAAQSAGFSPLKVNTVVKKGMNEQEILPIARHFRHTGIIPRFIEYMDAGNTNGWLSDEIVPSDTLVSLIHAEIPLEPLSPNYPGETASRWRYRDGSGEIGVIASVTQAFCGDCTRIRMSTTGRLYTCLFATAGFDLKPLIRDGWSDEQLAHVLARHWQNRENRYSELRNTRTAMPGQKVEMSYIGG</sequence>
<dbReference type="GO" id="GO:0061799">
    <property type="term" value="F:cyclic pyranopterin monophosphate synthase activity"/>
    <property type="evidence" value="ECO:0007669"/>
    <property type="project" value="TreeGrafter"/>
</dbReference>
<dbReference type="HAMAP" id="MF_01225_B">
    <property type="entry name" value="MoaA_B"/>
    <property type="match status" value="1"/>
</dbReference>
<dbReference type="EC" id="4.1.99.22" evidence="1 12"/>
<dbReference type="PANTHER" id="PTHR22960:SF0">
    <property type="entry name" value="MOLYBDENUM COFACTOR BIOSYNTHESIS PROTEIN 1"/>
    <property type="match status" value="1"/>
</dbReference>
<dbReference type="AlphaFoldDB" id="A0A9E9P2M1"/>
<dbReference type="RefSeq" id="WP_269309050.1">
    <property type="nucleotide sequence ID" value="NZ_CP098242.1"/>
</dbReference>
<dbReference type="InterPro" id="IPR007197">
    <property type="entry name" value="rSAM"/>
</dbReference>
<evidence type="ECO:0000256" key="12">
    <source>
        <dbReference type="HAMAP-Rule" id="MF_01225"/>
    </source>
</evidence>
<evidence type="ECO:0000256" key="3">
    <source>
        <dbReference type="ARBA" id="ARBA00022691"/>
    </source>
</evidence>
<organism evidence="14 15">
    <name type="scientific">Oxalobacter vibrioformis</name>
    <dbReference type="NCBI Taxonomy" id="933080"/>
    <lineage>
        <taxon>Bacteria</taxon>
        <taxon>Pseudomonadati</taxon>
        <taxon>Pseudomonadota</taxon>
        <taxon>Betaproteobacteria</taxon>
        <taxon>Burkholderiales</taxon>
        <taxon>Oxalobacteraceae</taxon>
        <taxon>Oxalobacter</taxon>
    </lineage>
</organism>
<keyword evidence="2 12" id="KW-0004">4Fe-4S</keyword>
<evidence type="ECO:0000256" key="11">
    <source>
        <dbReference type="ARBA" id="ARBA00048697"/>
    </source>
</evidence>
<feature type="binding site" evidence="12">
    <location>
        <position position="188"/>
    </location>
    <ligand>
        <name>GTP</name>
        <dbReference type="ChEBI" id="CHEBI:37565"/>
    </ligand>
</feature>
<comment type="cofactor">
    <cofactor evidence="12">
        <name>[4Fe-4S] cluster</name>
        <dbReference type="ChEBI" id="CHEBI:49883"/>
    </cofactor>
    <text evidence="12">Binds 2 [4Fe-4S] clusters. Binds 1 [4Fe-4S] cluster coordinated with 3 cysteines and an exchangeable S-adenosyl-L-methionine and 1 [4Fe-4S] cluster coordinated with 3 cysteines and the GTP-derived substrate.</text>
</comment>
<comment type="pathway">
    <text evidence="12">Cofactor biosynthesis; molybdopterin biosynthesis.</text>
</comment>
<keyword evidence="10 12" id="KW-0456">Lyase</keyword>
<dbReference type="GO" id="GO:0061798">
    <property type="term" value="F:GTP 3',8'-cyclase activity"/>
    <property type="evidence" value="ECO:0007669"/>
    <property type="project" value="UniProtKB-UniRule"/>
</dbReference>
<dbReference type="GO" id="GO:0006777">
    <property type="term" value="P:Mo-molybdopterin cofactor biosynthetic process"/>
    <property type="evidence" value="ECO:0007669"/>
    <property type="project" value="UniProtKB-UniRule"/>
</dbReference>
<dbReference type="GO" id="GO:0005525">
    <property type="term" value="F:GTP binding"/>
    <property type="evidence" value="ECO:0007669"/>
    <property type="project" value="UniProtKB-UniRule"/>
</dbReference>
<comment type="function">
    <text evidence="12">Catalyzes the cyclization of GTP to (8S)-3',8-cyclo-7,8-dihydroguanosine 5'-triphosphate.</text>
</comment>
<evidence type="ECO:0000313" key="15">
    <source>
        <dbReference type="Proteomes" id="UP001156215"/>
    </source>
</evidence>
<dbReference type="Proteomes" id="UP001156215">
    <property type="component" value="Chromosome"/>
</dbReference>
<feature type="binding site" evidence="12">
    <location>
        <position position="150"/>
    </location>
    <ligand>
        <name>S-adenosyl-L-methionine</name>
        <dbReference type="ChEBI" id="CHEBI:59789"/>
    </ligand>
</feature>
<comment type="subunit">
    <text evidence="12">Monomer and homodimer.</text>
</comment>
<evidence type="ECO:0000256" key="4">
    <source>
        <dbReference type="ARBA" id="ARBA00022723"/>
    </source>
</evidence>
<evidence type="ECO:0000256" key="6">
    <source>
        <dbReference type="ARBA" id="ARBA00023004"/>
    </source>
</evidence>
<feature type="binding site" evidence="12">
    <location>
        <position position="48"/>
    </location>
    <ligand>
        <name>[4Fe-4S] cluster</name>
        <dbReference type="ChEBI" id="CHEBI:49883"/>
        <label>1</label>
        <note>4Fe-4S-S-AdoMet</note>
    </ligand>
</feature>
<dbReference type="Gene3D" id="3.20.20.70">
    <property type="entry name" value="Aldolase class I"/>
    <property type="match status" value="1"/>
</dbReference>
<evidence type="ECO:0000256" key="10">
    <source>
        <dbReference type="ARBA" id="ARBA00023239"/>
    </source>
</evidence>
<evidence type="ECO:0000256" key="5">
    <source>
        <dbReference type="ARBA" id="ARBA00022741"/>
    </source>
</evidence>
<gene>
    <name evidence="12 14" type="primary">moaA</name>
    <name evidence="14" type="ORF">NB640_12655</name>
</gene>
<dbReference type="EMBL" id="CP098242">
    <property type="protein sequence ID" value="WAW10047.1"/>
    <property type="molecule type" value="Genomic_DNA"/>
</dbReference>
<dbReference type="PANTHER" id="PTHR22960">
    <property type="entry name" value="MOLYBDOPTERIN COFACTOR SYNTHESIS PROTEIN A"/>
    <property type="match status" value="1"/>
</dbReference>
<dbReference type="GO" id="GO:0051539">
    <property type="term" value="F:4 iron, 4 sulfur cluster binding"/>
    <property type="evidence" value="ECO:0007669"/>
    <property type="project" value="UniProtKB-UniRule"/>
</dbReference>
<evidence type="ECO:0000256" key="2">
    <source>
        <dbReference type="ARBA" id="ARBA00022485"/>
    </source>
</evidence>
<keyword evidence="7 12" id="KW-0411">Iron-sulfur</keyword>
<keyword evidence="3 12" id="KW-0949">S-adenosyl-L-methionine</keyword>
<dbReference type="InterPro" id="IPR058240">
    <property type="entry name" value="rSAM_sf"/>
</dbReference>
<dbReference type="CDD" id="cd21117">
    <property type="entry name" value="Twitch_MoaA"/>
    <property type="match status" value="1"/>
</dbReference>
<dbReference type="Pfam" id="PF04055">
    <property type="entry name" value="Radical_SAM"/>
    <property type="match status" value="1"/>
</dbReference>
<feature type="binding site" evidence="12">
    <location>
        <position position="303"/>
    </location>
    <ligand>
        <name>[4Fe-4S] cluster</name>
        <dbReference type="ChEBI" id="CHEBI:49883"/>
        <label>2</label>
        <note>4Fe-4S-substrate</note>
    </ligand>
</feature>